<sequence length="247" mass="28866">MMQVCKMGNIKVTVSSSGDIQQTVTEAVRQRKKERYYFVNAHCFNISQRDETYRHCLNEAEYVLNDGIGMEIGSKLFGIRFMENLNGTDLMPRLLGHFADCDISVFLLGGQQGVAEAAASSLKKRYPNLRVAGYLHGYYSDQNWVVEQINRASPDVVIVAMGVPIQEKWIDRHFDRIDARAFFAVGAYLDFESDRIKRAPRWMRLLRFEWLFRLWLEPRRMWKRYLIGNGLFLYHVLKLRLLKNRGS</sequence>
<keyword evidence="4" id="KW-1185">Reference proteome</keyword>
<proteinExistence type="predicted"/>
<dbReference type="Pfam" id="PF03808">
    <property type="entry name" value="Glyco_tran_WecG"/>
    <property type="match status" value="1"/>
</dbReference>
<evidence type="ECO:0000313" key="4">
    <source>
        <dbReference type="Proteomes" id="UP001597497"/>
    </source>
</evidence>
<dbReference type="RefSeq" id="WP_379930291.1">
    <property type="nucleotide sequence ID" value="NZ_JBHUMM010000043.1"/>
</dbReference>
<evidence type="ECO:0000313" key="3">
    <source>
        <dbReference type="EMBL" id="MFD2672727.1"/>
    </source>
</evidence>
<dbReference type="EMBL" id="JBHUMM010000043">
    <property type="protein sequence ID" value="MFD2672727.1"/>
    <property type="molecule type" value="Genomic_DNA"/>
</dbReference>
<dbReference type="PANTHER" id="PTHR34136:SF1">
    <property type="entry name" value="UDP-N-ACETYL-D-MANNOSAMINURONIC ACID TRANSFERASE"/>
    <property type="match status" value="1"/>
</dbReference>
<protein>
    <submittedName>
        <fullName evidence="3">WecB/TagA/CpsF family glycosyltransferase</fullName>
    </submittedName>
</protein>
<evidence type="ECO:0000256" key="1">
    <source>
        <dbReference type="ARBA" id="ARBA00022676"/>
    </source>
</evidence>
<keyword evidence="1" id="KW-0328">Glycosyltransferase</keyword>
<name>A0ABW5RCP4_9BACL</name>
<accession>A0ABW5RCP4</accession>
<dbReference type="InterPro" id="IPR004629">
    <property type="entry name" value="WecG_TagA_CpsF"/>
</dbReference>
<dbReference type="NCBIfam" id="TIGR00696">
    <property type="entry name" value="wecG_tagA_cpsF"/>
    <property type="match status" value="1"/>
</dbReference>
<comment type="caution">
    <text evidence="3">The sequence shown here is derived from an EMBL/GenBank/DDBJ whole genome shotgun (WGS) entry which is preliminary data.</text>
</comment>
<keyword evidence="2" id="KW-0808">Transferase</keyword>
<evidence type="ECO:0000256" key="2">
    <source>
        <dbReference type="ARBA" id="ARBA00022679"/>
    </source>
</evidence>
<dbReference type="Proteomes" id="UP001597497">
    <property type="component" value="Unassembled WGS sequence"/>
</dbReference>
<organism evidence="3 4">
    <name type="scientific">Marinicrinis sediminis</name>
    <dbReference type="NCBI Taxonomy" id="1652465"/>
    <lineage>
        <taxon>Bacteria</taxon>
        <taxon>Bacillati</taxon>
        <taxon>Bacillota</taxon>
        <taxon>Bacilli</taxon>
        <taxon>Bacillales</taxon>
        <taxon>Paenibacillaceae</taxon>
    </lineage>
</organism>
<dbReference type="PANTHER" id="PTHR34136">
    <property type="match status" value="1"/>
</dbReference>
<reference evidence="4" key="1">
    <citation type="journal article" date="2019" name="Int. J. Syst. Evol. Microbiol.">
        <title>The Global Catalogue of Microorganisms (GCM) 10K type strain sequencing project: providing services to taxonomists for standard genome sequencing and annotation.</title>
        <authorList>
            <consortium name="The Broad Institute Genomics Platform"/>
            <consortium name="The Broad Institute Genome Sequencing Center for Infectious Disease"/>
            <person name="Wu L."/>
            <person name="Ma J."/>
        </authorList>
    </citation>
    <scope>NUCLEOTIDE SEQUENCE [LARGE SCALE GENOMIC DNA]</scope>
    <source>
        <strain evidence="4">KCTC 33676</strain>
    </source>
</reference>
<dbReference type="CDD" id="cd06533">
    <property type="entry name" value="Glyco_transf_WecG_TagA"/>
    <property type="match status" value="1"/>
</dbReference>
<gene>
    <name evidence="3" type="ORF">ACFSUC_14260</name>
</gene>